<dbReference type="EMBL" id="CM039431">
    <property type="protein sequence ID" value="KAI4336221.1"/>
    <property type="molecule type" value="Genomic_DNA"/>
</dbReference>
<organism evidence="1 2">
    <name type="scientific">Bauhinia variegata</name>
    <name type="common">Purple orchid tree</name>
    <name type="synonym">Phanera variegata</name>
    <dbReference type="NCBI Taxonomy" id="167791"/>
    <lineage>
        <taxon>Eukaryota</taxon>
        <taxon>Viridiplantae</taxon>
        <taxon>Streptophyta</taxon>
        <taxon>Embryophyta</taxon>
        <taxon>Tracheophyta</taxon>
        <taxon>Spermatophyta</taxon>
        <taxon>Magnoliopsida</taxon>
        <taxon>eudicotyledons</taxon>
        <taxon>Gunneridae</taxon>
        <taxon>Pentapetalae</taxon>
        <taxon>rosids</taxon>
        <taxon>fabids</taxon>
        <taxon>Fabales</taxon>
        <taxon>Fabaceae</taxon>
        <taxon>Cercidoideae</taxon>
        <taxon>Cercideae</taxon>
        <taxon>Bauhiniinae</taxon>
        <taxon>Bauhinia</taxon>
    </lineage>
</organism>
<dbReference type="Proteomes" id="UP000828941">
    <property type="component" value="Chromosome 6"/>
</dbReference>
<accession>A0ACB9NJV3</accession>
<comment type="caution">
    <text evidence="1">The sequence shown here is derived from an EMBL/GenBank/DDBJ whole genome shotgun (WGS) entry which is preliminary data.</text>
</comment>
<evidence type="ECO:0000313" key="2">
    <source>
        <dbReference type="Proteomes" id="UP000828941"/>
    </source>
</evidence>
<gene>
    <name evidence="1" type="ORF">L6164_014774</name>
</gene>
<proteinExistence type="predicted"/>
<name>A0ACB9NJV3_BAUVA</name>
<reference evidence="1 2" key="1">
    <citation type="journal article" date="2022" name="DNA Res.">
        <title>Chromosomal-level genome assembly of the orchid tree Bauhinia variegata (Leguminosae; Cercidoideae) supports the allotetraploid origin hypothesis of Bauhinia.</title>
        <authorList>
            <person name="Zhong Y."/>
            <person name="Chen Y."/>
            <person name="Zheng D."/>
            <person name="Pang J."/>
            <person name="Liu Y."/>
            <person name="Luo S."/>
            <person name="Meng S."/>
            <person name="Qian L."/>
            <person name="Wei D."/>
            <person name="Dai S."/>
            <person name="Zhou R."/>
        </authorList>
    </citation>
    <scope>NUCLEOTIDE SEQUENCE [LARGE SCALE GENOMIC DNA]</scope>
    <source>
        <strain evidence="1">BV-YZ2020</strain>
    </source>
</reference>
<protein>
    <submittedName>
        <fullName evidence="1">Uncharacterized protein</fullName>
    </submittedName>
</protein>
<keyword evidence="2" id="KW-1185">Reference proteome</keyword>
<evidence type="ECO:0000313" key="1">
    <source>
        <dbReference type="EMBL" id="KAI4336221.1"/>
    </source>
</evidence>
<sequence>MESTLVIKVKYGDMLRRFNARVDENNQLYLDMVGLRAKILSLFNLPPDANFMLRYVDEDGDLVTLVDDDDLHDVMRQQLKFLRIDVHMMSRDNGSKSTARSSGSSTPLRSPRVPDPFLNGNAAVADVLKSVPEPIREALSNLSLDLASKTASSSPVLATLADCFSKMGQSLLNSDSQPQVAVGSSSKDGVPMTAVSFAEGGSQSVTLDQTSNIRQQVEARNVTRDMVAPVAPVDLNVPPCDLNPYQSTIVNTTAIPSAVSDGDVRKGKIVTDDGSSRKGDSSGAPTSHAAPGNSSTQNIGRGSSPYVECPFSGTHFIDSAPPSLGNHRVHPFKRSHSHTEAACGMFHKGVRCDGCGVYPITGPRFKSKVKENYDLCSICFNEMGNESDYIRMDHPVSVRAPRSFKGLYEHPAWVGPPTLPHIFRTGGMKHMRPKLDSRFILDVNVIDGTMMAPSTGFTKIWRMRNNGTIVWPKGTQLVWIGGDKFSDFRSVDLEIPVDGVHVDKELDIAVDFRAPQSPGRYISYWRMASPSGQKFGQRVWVLIQVDASLKEFFYDRSQGLNLNIPLVGSSLSGPEIVDINVQPILDDVFLQPHNPNVPTEPVKQMVDEQPGKEPENDLNINDTTLVGHGALPPVTSAAPTSVSYPIIDFSEIAPAVPFNPESSVVDAPSSSLGVDGNNPVEESLLKELEEMGFKQVDLNKEILRMNEYNLEQSVDDLCGVSEWDPMLEELREMGFCDNEVNKKLLMKNNGSIKRVVMDLINGEKN</sequence>